<dbReference type="EMBL" id="CP003601">
    <property type="protein sequence ID" value="AFY97071.1"/>
    <property type="molecule type" value="Genomic_DNA"/>
</dbReference>
<dbReference type="AlphaFoldDB" id="K9URH6"/>
<geneLocation type="plasmid" evidence="1 2">
    <name>pCHA6605.01</name>
</geneLocation>
<keyword evidence="1" id="KW-0614">Plasmid</keyword>
<gene>
    <name evidence="1" type="ORF">Cha6605_6244</name>
</gene>
<protein>
    <recommendedName>
        <fullName evidence="3">Peptidase A2 domain-containing protein</fullName>
    </recommendedName>
</protein>
<keyword evidence="2" id="KW-1185">Reference proteome</keyword>
<evidence type="ECO:0000313" key="1">
    <source>
        <dbReference type="EMBL" id="AFY97071.1"/>
    </source>
</evidence>
<dbReference type="HOGENOM" id="CLU_1903208_0_0_3"/>
<evidence type="ECO:0008006" key="3">
    <source>
        <dbReference type="Google" id="ProtNLM"/>
    </source>
</evidence>
<reference evidence="1 2" key="1">
    <citation type="submission" date="2012-05" db="EMBL/GenBank/DDBJ databases">
        <title>Noncontiguous Finished plasmid 1 of genome of Chamaesiphon sp. PCC 6605.</title>
        <authorList>
            <consortium name="US DOE Joint Genome Institute"/>
            <person name="Gugger M."/>
            <person name="Coursin T."/>
            <person name="Rippka R."/>
            <person name="Tandeau De Marsac N."/>
            <person name="Huntemann M."/>
            <person name="Wei C.-L."/>
            <person name="Han J."/>
            <person name="Detter J.C."/>
            <person name="Han C."/>
            <person name="Tapia R."/>
            <person name="Chen A."/>
            <person name="Kyrpides N."/>
            <person name="Mavromatis K."/>
            <person name="Markowitz V."/>
            <person name="Szeto E."/>
            <person name="Ivanova N."/>
            <person name="Pagani I."/>
            <person name="Pati A."/>
            <person name="Goodwin L."/>
            <person name="Nordberg H.P."/>
            <person name="Cantor M.N."/>
            <person name="Hua S.X."/>
            <person name="Woyke T."/>
            <person name="Kerfeld C.A."/>
        </authorList>
    </citation>
    <scope>NUCLEOTIDE SEQUENCE [LARGE SCALE GENOMIC DNA]</scope>
    <source>
        <strain evidence="2">ATCC 27169 / PCC 6605</strain>
        <plasmid evidence="2">Plasmid pCHA6605.01</plasmid>
    </source>
</reference>
<dbReference type="OrthoDB" id="572523at2"/>
<dbReference type="Gene3D" id="2.40.70.10">
    <property type="entry name" value="Acid Proteases"/>
    <property type="match status" value="1"/>
</dbReference>
<evidence type="ECO:0000313" key="2">
    <source>
        <dbReference type="Proteomes" id="UP000010366"/>
    </source>
</evidence>
<sequence>MLKFSYTKYPGNISPIPIVNFHFRSLEFPLLVSSTDLGILDTGCDVTLISYTIASKLQLEFSGRKKPILTKSSNQIVMGVPFRVDVSFDLDNYFTTKVYALPDDFMRDEVIIGRNILNRYVIHLDGRNGVFTIS</sequence>
<dbReference type="Proteomes" id="UP000010366">
    <property type="component" value="Plasmid pCHA6605.01"/>
</dbReference>
<name>K9URH6_CHAP6</name>
<proteinExistence type="predicted"/>
<accession>K9URH6</accession>
<dbReference type="KEGG" id="cmp:Cha6605_6244"/>
<dbReference type="RefSeq" id="WP_015328956.1">
    <property type="nucleotide sequence ID" value="NC_020053.1"/>
</dbReference>
<organism evidence="1 2">
    <name type="scientific">Chamaesiphon minutus (strain ATCC 27169 / PCC 6605)</name>
    <dbReference type="NCBI Taxonomy" id="1173020"/>
    <lineage>
        <taxon>Bacteria</taxon>
        <taxon>Bacillati</taxon>
        <taxon>Cyanobacteriota</taxon>
        <taxon>Cyanophyceae</taxon>
        <taxon>Gomontiellales</taxon>
        <taxon>Chamaesiphonaceae</taxon>
        <taxon>Chamaesiphon</taxon>
    </lineage>
</organism>
<dbReference type="SUPFAM" id="SSF50630">
    <property type="entry name" value="Acid proteases"/>
    <property type="match status" value="1"/>
</dbReference>
<dbReference type="InterPro" id="IPR021109">
    <property type="entry name" value="Peptidase_aspartic_dom_sf"/>
</dbReference>